<dbReference type="PANTHER" id="PTHR34135:SF2">
    <property type="entry name" value="LYSOZYME"/>
    <property type="match status" value="1"/>
</dbReference>
<dbReference type="InterPro" id="IPR002053">
    <property type="entry name" value="Glyco_hydro_25"/>
</dbReference>
<dbReference type="GO" id="GO:0003796">
    <property type="term" value="F:lysozyme activity"/>
    <property type="evidence" value="ECO:0007669"/>
    <property type="project" value="UniProtKB-EC"/>
</dbReference>
<comment type="similarity">
    <text evidence="3">Belongs to the glycosyl hydrolase 25 family.</text>
</comment>
<comment type="function">
    <text evidence="11">This enzyme has both lysozyme (acetylmuramidase) and diacetylmuramidase activities.</text>
</comment>
<dbReference type="PROSITE" id="PS51904">
    <property type="entry name" value="GLYCOSYL_HYDROL_F25_2"/>
    <property type="match status" value="1"/>
</dbReference>
<dbReference type="Proteomes" id="UP000599074">
    <property type="component" value="Unassembled WGS sequence"/>
</dbReference>
<dbReference type="InterPro" id="IPR018077">
    <property type="entry name" value="Glyco_hydro_fam25_subgr"/>
</dbReference>
<comment type="subcellular location">
    <subcellularLocation>
        <location evidence="2">Secreted</location>
    </subcellularLocation>
</comment>
<keyword evidence="5" id="KW-0964">Secreted</keyword>
<dbReference type="SMART" id="SM00641">
    <property type="entry name" value="Glyco_25"/>
    <property type="match status" value="1"/>
</dbReference>
<reference evidence="13" key="1">
    <citation type="submission" date="2021-01" db="EMBL/GenBank/DDBJ databases">
        <title>Whole genome shotgun sequence of Planosporangium mesophilum NBRC 109066.</title>
        <authorList>
            <person name="Komaki H."/>
            <person name="Tamura T."/>
        </authorList>
    </citation>
    <scope>NUCLEOTIDE SEQUENCE</scope>
    <source>
        <strain evidence="13">NBRC 109066</strain>
    </source>
</reference>
<feature type="chain" id="PRO_5035233453" description="lysozyme" evidence="12">
    <location>
        <begin position="41"/>
        <end position="251"/>
    </location>
</feature>
<organism evidence="13 14">
    <name type="scientific">Planosporangium mesophilum</name>
    <dbReference type="NCBI Taxonomy" id="689768"/>
    <lineage>
        <taxon>Bacteria</taxon>
        <taxon>Bacillati</taxon>
        <taxon>Actinomycetota</taxon>
        <taxon>Actinomycetes</taxon>
        <taxon>Micromonosporales</taxon>
        <taxon>Micromonosporaceae</taxon>
        <taxon>Planosporangium</taxon>
    </lineage>
</organism>
<dbReference type="GO" id="GO:0005576">
    <property type="term" value="C:extracellular region"/>
    <property type="evidence" value="ECO:0007669"/>
    <property type="project" value="UniProtKB-SubCell"/>
</dbReference>
<dbReference type="PANTHER" id="PTHR34135">
    <property type="entry name" value="LYSOZYME"/>
    <property type="match status" value="1"/>
</dbReference>
<dbReference type="Gene3D" id="3.20.20.80">
    <property type="entry name" value="Glycosidases"/>
    <property type="match status" value="1"/>
</dbReference>
<dbReference type="InterPro" id="IPR017853">
    <property type="entry name" value="GH"/>
</dbReference>
<evidence type="ECO:0000256" key="8">
    <source>
        <dbReference type="ARBA" id="ARBA00022801"/>
    </source>
</evidence>
<evidence type="ECO:0000256" key="2">
    <source>
        <dbReference type="ARBA" id="ARBA00004613"/>
    </source>
</evidence>
<feature type="signal peptide" evidence="12">
    <location>
        <begin position="1"/>
        <end position="40"/>
    </location>
</feature>
<evidence type="ECO:0000256" key="7">
    <source>
        <dbReference type="ARBA" id="ARBA00022638"/>
    </source>
</evidence>
<evidence type="ECO:0000313" key="14">
    <source>
        <dbReference type="Proteomes" id="UP000599074"/>
    </source>
</evidence>
<evidence type="ECO:0000256" key="10">
    <source>
        <dbReference type="ARBA" id="ARBA00023295"/>
    </source>
</evidence>
<keyword evidence="6" id="KW-0929">Antimicrobial</keyword>
<keyword evidence="8" id="KW-0378">Hydrolase</keyword>
<dbReference type="GO" id="GO:0009253">
    <property type="term" value="P:peptidoglycan catabolic process"/>
    <property type="evidence" value="ECO:0007669"/>
    <property type="project" value="InterPro"/>
</dbReference>
<dbReference type="GO" id="GO:0016052">
    <property type="term" value="P:carbohydrate catabolic process"/>
    <property type="evidence" value="ECO:0007669"/>
    <property type="project" value="TreeGrafter"/>
</dbReference>
<proteinExistence type="inferred from homology"/>
<keyword evidence="10" id="KW-0326">Glycosidase</keyword>
<keyword evidence="12" id="KW-0732">Signal</keyword>
<dbReference type="EMBL" id="BOON01000040">
    <property type="protein sequence ID" value="GII24651.1"/>
    <property type="molecule type" value="Genomic_DNA"/>
</dbReference>
<evidence type="ECO:0000256" key="5">
    <source>
        <dbReference type="ARBA" id="ARBA00022525"/>
    </source>
</evidence>
<dbReference type="Pfam" id="PF01183">
    <property type="entry name" value="Glyco_hydro_25"/>
    <property type="match status" value="1"/>
</dbReference>
<dbReference type="GO" id="GO:0042742">
    <property type="term" value="P:defense response to bacterium"/>
    <property type="evidence" value="ECO:0007669"/>
    <property type="project" value="UniProtKB-KW"/>
</dbReference>
<name>A0A8J3X288_9ACTN</name>
<dbReference type="GO" id="GO:0031640">
    <property type="term" value="P:killing of cells of another organism"/>
    <property type="evidence" value="ECO:0007669"/>
    <property type="project" value="UniProtKB-KW"/>
</dbReference>
<evidence type="ECO:0000256" key="6">
    <source>
        <dbReference type="ARBA" id="ARBA00022529"/>
    </source>
</evidence>
<evidence type="ECO:0000256" key="1">
    <source>
        <dbReference type="ARBA" id="ARBA00000632"/>
    </source>
</evidence>
<keyword evidence="14" id="KW-1185">Reference proteome</keyword>
<evidence type="ECO:0000313" key="13">
    <source>
        <dbReference type="EMBL" id="GII24651.1"/>
    </source>
</evidence>
<accession>A0A8J3X288</accession>
<keyword evidence="9" id="KW-1015">Disulfide bond</keyword>
<evidence type="ECO:0000256" key="4">
    <source>
        <dbReference type="ARBA" id="ARBA00012732"/>
    </source>
</evidence>
<comment type="caution">
    <text evidence="13">The sequence shown here is derived from an EMBL/GenBank/DDBJ whole genome shotgun (WGS) entry which is preliminary data.</text>
</comment>
<dbReference type="AlphaFoldDB" id="A0A8J3X288"/>
<evidence type="ECO:0000256" key="3">
    <source>
        <dbReference type="ARBA" id="ARBA00010646"/>
    </source>
</evidence>
<dbReference type="FunFam" id="3.20.20.80:FF:000060">
    <property type="entry name" value="Lysozyme M1"/>
    <property type="match status" value="1"/>
</dbReference>
<comment type="catalytic activity">
    <reaction evidence="1">
        <text>Hydrolysis of (1-&gt;4)-beta-linkages between N-acetylmuramic acid and N-acetyl-D-glucosamine residues in a peptidoglycan and between N-acetyl-D-glucosamine residues in chitodextrins.</text>
        <dbReference type="EC" id="3.2.1.17"/>
    </reaction>
</comment>
<dbReference type="EC" id="3.2.1.17" evidence="4"/>
<evidence type="ECO:0000256" key="11">
    <source>
        <dbReference type="ARBA" id="ARBA00055588"/>
    </source>
</evidence>
<protein>
    <recommendedName>
        <fullName evidence="4">lysozyme</fullName>
        <ecNumber evidence="4">3.2.1.17</ecNumber>
    </recommendedName>
</protein>
<evidence type="ECO:0000256" key="9">
    <source>
        <dbReference type="ARBA" id="ARBA00023157"/>
    </source>
</evidence>
<dbReference type="SUPFAM" id="SSF51445">
    <property type="entry name" value="(Trans)glycosidases"/>
    <property type="match status" value="1"/>
</dbReference>
<dbReference type="GO" id="GO:0016998">
    <property type="term" value="P:cell wall macromolecule catabolic process"/>
    <property type="evidence" value="ECO:0007669"/>
    <property type="project" value="InterPro"/>
</dbReference>
<sequence length="251" mass="27081">MDKPQVRRWFGRLVRPLAGVTVLAGIATAALTATAPAANAVDGIPGVDVSRYQGTINWTQVRGAGIQFAYIAATDGPSHTSDAFSRNYLGAYNAGVIRGAYHFARPDESSGVQQANHLADNGGAWSRDNLTLPAALDLEGGCYGMSQAAMRSWIAAFLNQYRARTTRYAVIYTTTSWWTSCTGNYTAFWANHPLWLARWASTPGTLPAGAPYYTFWQHTNSGTVPGISTAVDRDTFNGTRPRLVALANNTP</sequence>
<gene>
    <name evidence="13" type="ORF">Pme01_42480</name>
</gene>
<evidence type="ECO:0000256" key="12">
    <source>
        <dbReference type="SAM" id="SignalP"/>
    </source>
</evidence>
<dbReference type="RefSeq" id="WP_168114318.1">
    <property type="nucleotide sequence ID" value="NZ_BOON01000040.1"/>
</dbReference>
<keyword evidence="7" id="KW-0081">Bacteriolytic enzyme</keyword>